<organism evidence="1">
    <name type="scientific">marine metagenome</name>
    <dbReference type="NCBI Taxonomy" id="408172"/>
    <lineage>
        <taxon>unclassified sequences</taxon>
        <taxon>metagenomes</taxon>
        <taxon>ecological metagenomes</taxon>
    </lineage>
</organism>
<proteinExistence type="predicted"/>
<name>A0A383B9U5_9ZZZZ</name>
<accession>A0A383B9U5</accession>
<sequence length="247" mass="28982">YNDFSNLKKLPAQKYYSLSLTNTHKEHAERVAHEAVYFLQYLYKIRSLTKREIVVIGNDRYGRQWIVEPLEEHLPANDFSISYFRAPSHMSMRLKVRNKLPNHVQLGFSKNFIINLNKNMPHLIIADSASAGKNINQIKYSRAARDYVNWIAAFNHIRSEQNVSKYVNKMQLPNNHIDELTKWHEFTSVCRQIQPWVNKGAPYTVRHWAPYKSNKIMLGDFTTNYKEPDFSINEPLVILANPAIYNN</sequence>
<reference evidence="1" key="1">
    <citation type="submission" date="2018-05" db="EMBL/GenBank/DDBJ databases">
        <authorList>
            <person name="Lanie J.A."/>
            <person name="Ng W.-L."/>
            <person name="Kazmierczak K.M."/>
            <person name="Andrzejewski T.M."/>
            <person name="Davidsen T.M."/>
            <person name="Wayne K.J."/>
            <person name="Tettelin H."/>
            <person name="Glass J.I."/>
            <person name="Rusch D."/>
            <person name="Podicherti R."/>
            <person name="Tsui H.-C.T."/>
            <person name="Winkler M.E."/>
        </authorList>
    </citation>
    <scope>NUCLEOTIDE SEQUENCE</scope>
</reference>
<dbReference type="AlphaFoldDB" id="A0A383B9U5"/>
<gene>
    <name evidence="1" type="ORF">METZ01_LOCUS469383</name>
</gene>
<evidence type="ECO:0000313" key="1">
    <source>
        <dbReference type="EMBL" id="SVE16529.1"/>
    </source>
</evidence>
<feature type="non-terminal residue" evidence="1">
    <location>
        <position position="247"/>
    </location>
</feature>
<protein>
    <submittedName>
        <fullName evidence="1">Uncharacterized protein</fullName>
    </submittedName>
</protein>
<feature type="non-terminal residue" evidence="1">
    <location>
        <position position="1"/>
    </location>
</feature>
<dbReference type="EMBL" id="UINC01198536">
    <property type="protein sequence ID" value="SVE16529.1"/>
    <property type="molecule type" value="Genomic_DNA"/>
</dbReference>